<comment type="caution">
    <text evidence="1">The sequence shown here is derived from an EMBL/GenBank/DDBJ whole genome shotgun (WGS) entry which is preliminary data.</text>
</comment>
<evidence type="ECO:0000313" key="1">
    <source>
        <dbReference type="EMBL" id="KAK8565455.1"/>
    </source>
</evidence>
<gene>
    <name evidence="1" type="ORF">V6N12_059017</name>
</gene>
<keyword evidence="2" id="KW-1185">Reference proteome</keyword>
<reference evidence="1 2" key="1">
    <citation type="journal article" date="2024" name="G3 (Bethesda)">
        <title>Genome assembly of Hibiscus sabdariffa L. provides insights into metabolisms of medicinal natural products.</title>
        <authorList>
            <person name="Kim T."/>
        </authorList>
    </citation>
    <scope>NUCLEOTIDE SEQUENCE [LARGE SCALE GENOMIC DNA]</scope>
    <source>
        <strain evidence="1">TK-2024</strain>
        <tissue evidence="1">Old leaves</tissue>
    </source>
</reference>
<name>A0ABR2ETU6_9ROSI</name>
<dbReference type="EMBL" id="JBBPBM010000010">
    <property type="protein sequence ID" value="KAK8565455.1"/>
    <property type="molecule type" value="Genomic_DNA"/>
</dbReference>
<accession>A0ABR2ETU6</accession>
<proteinExistence type="predicted"/>
<sequence length="111" mass="12016">MKAGVSDKAPVVDEGATKTSGIIVWPMIAKEIAIEESNFQEFPPLQASNQKKAKGKGEKNDSIIVGFANKFDLLAYSKLDNAVNSGRKPRVASLGVAQLLQEMKAKKKDQL</sequence>
<evidence type="ECO:0000313" key="2">
    <source>
        <dbReference type="Proteomes" id="UP001472677"/>
    </source>
</evidence>
<organism evidence="1 2">
    <name type="scientific">Hibiscus sabdariffa</name>
    <name type="common">roselle</name>
    <dbReference type="NCBI Taxonomy" id="183260"/>
    <lineage>
        <taxon>Eukaryota</taxon>
        <taxon>Viridiplantae</taxon>
        <taxon>Streptophyta</taxon>
        <taxon>Embryophyta</taxon>
        <taxon>Tracheophyta</taxon>
        <taxon>Spermatophyta</taxon>
        <taxon>Magnoliopsida</taxon>
        <taxon>eudicotyledons</taxon>
        <taxon>Gunneridae</taxon>
        <taxon>Pentapetalae</taxon>
        <taxon>rosids</taxon>
        <taxon>malvids</taxon>
        <taxon>Malvales</taxon>
        <taxon>Malvaceae</taxon>
        <taxon>Malvoideae</taxon>
        <taxon>Hibiscus</taxon>
    </lineage>
</organism>
<protein>
    <submittedName>
        <fullName evidence="1">Uncharacterized protein</fullName>
    </submittedName>
</protein>
<dbReference type="Proteomes" id="UP001472677">
    <property type="component" value="Unassembled WGS sequence"/>
</dbReference>